<feature type="domain" description="Ubiquitin-like modifier-activating enzyme Atg7 N-terminal" evidence="13">
    <location>
        <begin position="448"/>
        <end position="736"/>
    </location>
</feature>
<proteinExistence type="inferred from homology"/>
<name>A0A0N4TMR8_BRUPA</name>
<dbReference type="Gene3D" id="3.40.140.70">
    <property type="entry name" value="Ubiquitin-like modifier-activating enzyme ATG7 N-terminal domain"/>
    <property type="match status" value="1"/>
</dbReference>
<dbReference type="NCBIfam" id="TIGR01381">
    <property type="entry name" value="E1_like_apg7"/>
    <property type="match status" value="1"/>
</dbReference>
<comment type="similarity">
    <text evidence="2">Belongs to the ATG7 family.</text>
</comment>
<keyword evidence="15" id="KW-1185">Reference proteome</keyword>
<dbReference type="Gene3D" id="3.40.50.720">
    <property type="entry name" value="NAD(P)-binding Rossmann-like Domain"/>
    <property type="match status" value="1"/>
</dbReference>
<dbReference type="WBParaSite" id="BPAG_0000975101-mRNA-1">
    <property type="protein sequence ID" value="BPAG_0000975101-mRNA-1"/>
    <property type="gene ID" value="BPAG_0000975101"/>
</dbReference>
<accession>A0A0N4TMR8</accession>
<gene>
    <name evidence="14" type="ORF">BPAG_LOCUS9713</name>
</gene>
<dbReference type="GO" id="GO:0004843">
    <property type="term" value="F:cysteine-type deubiquitinase activity"/>
    <property type="evidence" value="ECO:0007669"/>
    <property type="project" value="InterPro"/>
</dbReference>
<reference evidence="16" key="1">
    <citation type="submission" date="2016-04" db="UniProtKB">
        <authorList>
            <consortium name="WormBaseParasite"/>
        </authorList>
    </citation>
    <scope>IDENTIFICATION</scope>
</reference>
<evidence type="ECO:0000259" key="11">
    <source>
        <dbReference type="Pfam" id="PF00899"/>
    </source>
</evidence>
<dbReference type="GO" id="GO:1990380">
    <property type="term" value="F:K48-linked deubiquitinase activity"/>
    <property type="evidence" value="ECO:0007669"/>
    <property type="project" value="InterPro"/>
</dbReference>
<keyword evidence="5" id="KW-0813">Transport</keyword>
<dbReference type="Pfam" id="PF04424">
    <property type="entry name" value="MINDY_DUB"/>
    <property type="match status" value="1"/>
</dbReference>
<evidence type="ECO:0000256" key="8">
    <source>
        <dbReference type="ARBA" id="ARBA00029897"/>
    </source>
</evidence>
<dbReference type="Proteomes" id="UP000278627">
    <property type="component" value="Unassembled WGS sequence"/>
</dbReference>
<evidence type="ECO:0000313" key="14">
    <source>
        <dbReference type="EMBL" id="VDN90899.1"/>
    </source>
</evidence>
<dbReference type="GO" id="GO:0008641">
    <property type="term" value="F:ubiquitin-like modifier activating enzyme activity"/>
    <property type="evidence" value="ECO:0007669"/>
    <property type="project" value="InterPro"/>
</dbReference>
<evidence type="ECO:0000256" key="2">
    <source>
        <dbReference type="ARBA" id="ARBA00010931"/>
    </source>
</evidence>
<evidence type="ECO:0000256" key="6">
    <source>
        <dbReference type="ARBA" id="ARBA00022927"/>
    </source>
</evidence>
<dbReference type="PANTHER" id="PTHR18063:SF6">
    <property type="entry name" value="UBIQUITIN CARBOXYL-TERMINAL HYDROLASE"/>
    <property type="match status" value="1"/>
</dbReference>
<dbReference type="PANTHER" id="PTHR18063">
    <property type="entry name" value="NF-E2 INDUCIBLE PROTEIN"/>
    <property type="match status" value="1"/>
</dbReference>
<keyword evidence="7" id="KW-0072">Autophagy</keyword>
<dbReference type="GO" id="GO:0015031">
    <property type="term" value="P:protein transport"/>
    <property type="evidence" value="ECO:0007669"/>
    <property type="project" value="UniProtKB-KW"/>
</dbReference>
<feature type="domain" description="THIF-type NAD/FAD binding fold" evidence="11">
    <location>
        <begin position="753"/>
        <end position="988"/>
    </location>
</feature>
<dbReference type="EMBL" id="UZAD01013163">
    <property type="protein sequence ID" value="VDN90899.1"/>
    <property type="molecule type" value="Genomic_DNA"/>
</dbReference>
<dbReference type="AlphaFoldDB" id="A0A0N4TMR8"/>
<sequence>MWFSNPLKSYEFNIQAKASIDQKQGKAISYGCRVREWGTALLQFLVPVLVDVARSETYHRPMFGIWQKKLKMIKWVDVEGVEYAVVMQNENGPCPLLAVINVLLLRGHFSLLCNFRQITLPCGSTEVSEKKLLQFVADCILRLKPKDIDEAELPNYEQNLSDVLALIPSLPKGLDVNIHFTGCGAMIYSRNSRNLIFSRVKRFEYTPACALFDILNIPLMHGWIIDKADQELLRLIDGLSYNRIVEKIVSTNNESENYLLRNFLDSSASQLTTQGIAELLSNLNDGEIAVLFRNNHFQTLAKQKDALYVLVTDMGFLGESAVVWETLDCIDGNSTFVNSVFSTSYKSSILANESAEHINETSTSAEDHYVQHERVRVLPSSTQAIRPSKNYNSFTGIPSVRCLLRDWGNFKRAPSVLSRHFQAANYFNIVCLYQYPNQFSEVRGKMAVKFVSFTTFVDPLFWDELGMRKLNDWKLDEQPHSITATYCNQDPGTSNTRLSISFDAFLVKSEWNKNVVPVNGLVLAVNTHETFKNLDRKQILCNAAQKVKKCIESLDWLEKPSLLNTFYLTVYPDLKKYTFRYWNCIPALLYPQSVRMLSDPTQLSAELTSLIRVFIALHHNEPFLLVGKTPTPLSSILLSTFVWSNDVYVVYADPSTLAAFPGWPLRNLLAAIAYVRYVDLIQKDLKNAKFVCYRSGSVPSVIIHLAWEASGIIRTDAVGWERVKGSLSPAFIDLRGSLDPLKLMDLSAELNLRLIRWRLVPSINLQRFSNLKCLILGAGTLGCNVARSLLGWGVKNFTFVDNARISYSNVVRQSLFSFDDAANGGKLKAVTAAEGLRKINPLINAEGVCLKIPMPGHSVSKQEEKEVEGIVQRLEDLVKRHDVTFLLLDSREARWLPTLITTYQCKLAISVALGFDCFVVIRHGVSDDETNEEQSQSDLNTILGSQLGCYFCSDVTAPGNSSVSRPGISLAASGAAVELLAAVVQHPKMGSSPARLGENDESATVLGATPHQIRSFLSRFTQMTPAVKRFERCVACGAAVQTAYRSEGFQFLLKVFNSPLYLELVSGLDQLQATAIEMDLREFDDNESVSSI</sequence>
<dbReference type="GO" id="GO:0016807">
    <property type="term" value="F:cysteine-type carboxypeptidase activity"/>
    <property type="evidence" value="ECO:0007669"/>
    <property type="project" value="TreeGrafter"/>
</dbReference>
<organism evidence="16">
    <name type="scientific">Brugia pahangi</name>
    <name type="common">Filarial nematode worm</name>
    <dbReference type="NCBI Taxonomy" id="6280"/>
    <lineage>
        <taxon>Eukaryota</taxon>
        <taxon>Metazoa</taxon>
        <taxon>Ecdysozoa</taxon>
        <taxon>Nematoda</taxon>
        <taxon>Chromadorea</taxon>
        <taxon>Rhabditida</taxon>
        <taxon>Spirurina</taxon>
        <taxon>Spiruromorpha</taxon>
        <taxon>Filarioidea</taxon>
        <taxon>Onchocercidae</taxon>
        <taxon>Brugia</taxon>
    </lineage>
</organism>
<dbReference type="InterPro" id="IPR006285">
    <property type="entry name" value="Atg7"/>
</dbReference>
<feature type="domain" description="MINDY deubiquitinase" evidence="12">
    <location>
        <begin position="73"/>
        <end position="341"/>
    </location>
</feature>
<dbReference type="Pfam" id="PF16420">
    <property type="entry name" value="ATG7_N"/>
    <property type="match status" value="1"/>
</dbReference>
<evidence type="ECO:0000256" key="3">
    <source>
        <dbReference type="ARBA" id="ARBA00017647"/>
    </source>
</evidence>
<dbReference type="InterPro" id="IPR042523">
    <property type="entry name" value="Atg7_N_2"/>
</dbReference>
<dbReference type="Pfam" id="PF00899">
    <property type="entry name" value="ThiF"/>
    <property type="match status" value="1"/>
</dbReference>
<dbReference type="InterPro" id="IPR007518">
    <property type="entry name" value="MINDY"/>
</dbReference>
<evidence type="ECO:0000256" key="7">
    <source>
        <dbReference type="ARBA" id="ARBA00023006"/>
    </source>
</evidence>
<evidence type="ECO:0000313" key="16">
    <source>
        <dbReference type="WBParaSite" id="BPAG_0000975101-mRNA-1"/>
    </source>
</evidence>
<evidence type="ECO:0000256" key="4">
    <source>
        <dbReference type="ARBA" id="ARBA00018730"/>
    </source>
</evidence>
<reference evidence="14 15" key="2">
    <citation type="submission" date="2018-11" db="EMBL/GenBank/DDBJ databases">
        <authorList>
            <consortium name="Pathogen Informatics"/>
        </authorList>
    </citation>
    <scope>NUCLEOTIDE SEQUENCE [LARGE SCALE GENOMIC DNA]</scope>
</reference>
<comment type="similarity">
    <text evidence="1">Belongs to the MINDY deubiquitinase family. FAM63 subfamily.</text>
</comment>
<dbReference type="InterPro" id="IPR000594">
    <property type="entry name" value="ThiF_NAD_FAD-bd"/>
</dbReference>
<dbReference type="GO" id="GO:0071944">
    <property type="term" value="C:cell periphery"/>
    <property type="evidence" value="ECO:0007669"/>
    <property type="project" value="TreeGrafter"/>
</dbReference>
<evidence type="ECO:0000256" key="10">
    <source>
        <dbReference type="ARBA" id="ARBA00032823"/>
    </source>
</evidence>
<evidence type="ECO:0000259" key="12">
    <source>
        <dbReference type="Pfam" id="PF04424"/>
    </source>
</evidence>
<dbReference type="GO" id="GO:0005829">
    <property type="term" value="C:cytosol"/>
    <property type="evidence" value="ECO:0007669"/>
    <property type="project" value="TreeGrafter"/>
</dbReference>
<evidence type="ECO:0000313" key="15">
    <source>
        <dbReference type="Proteomes" id="UP000278627"/>
    </source>
</evidence>
<dbReference type="Gene3D" id="3.40.140.100">
    <property type="entry name" value="Ubiquitin-like modifier-activating enzyme ATG7 C-terminal domain"/>
    <property type="match status" value="1"/>
</dbReference>
<dbReference type="GO" id="GO:0071108">
    <property type="term" value="P:protein K48-linked deubiquitination"/>
    <property type="evidence" value="ECO:0007669"/>
    <property type="project" value="TreeGrafter"/>
</dbReference>
<evidence type="ECO:0000256" key="1">
    <source>
        <dbReference type="ARBA" id="ARBA00006616"/>
    </source>
</evidence>
<dbReference type="InterPro" id="IPR042522">
    <property type="entry name" value="Atg7_N_1"/>
</dbReference>
<evidence type="ECO:0000256" key="9">
    <source>
        <dbReference type="ARBA" id="ARBA00030242"/>
    </source>
</evidence>
<keyword evidence="6" id="KW-0653">Protein transport</keyword>
<dbReference type="InterPro" id="IPR032197">
    <property type="entry name" value="Atg7_N"/>
</dbReference>
<protein>
    <recommendedName>
        <fullName evidence="3">Ubiquitin-like modifier-activating enzyme ATG7</fullName>
    </recommendedName>
    <alternativeName>
        <fullName evidence="8 10">ATG12-activating enzyme E1 ATG7</fullName>
    </alternativeName>
    <alternativeName>
        <fullName evidence="9">Autophagy-related protein 7</fullName>
    </alternativeName>
    <alternativeName>
        <fullName evidence="4">Ubiquitin-like modifier-activating enzyme atg7</fullName>
    </alternativeName>
</protein>
<dbReference type="InterPro" id="IPR035985">
    <property type="entry name" value="Ubiquitin-activating_enz"/>
</dbReference>
<dbReference type="STRING" id="6280.A0A0N4TMR8"/>
<evidence type="ECO:0000259" key="13">
    <source>
        <dbReference type="Pfam" id="PF16420"/>
    </source>
</evidence>
<dbReference type="GO" id="GO:0006914">
    <property type="term" value="P:autophagy"/>
    <property type="evidence" value="ECO:0007669"/>
    <property type="project" value="UniProtKB-KW"/>
</dbReference>
<dbReference type="InterPro" id="IPR033979">
    <property type="entry name" value="MINDY_domain"/>
</dbReference>
<dbReference type="SUPFAM" id="SSF69572">
    <property type="entry name" value="Activating enzymes of the ubiquitin-like proteins"/>
    <property type="match status" value="1"/>
</dbReference>
<evidence type="ECO:0000256" key="5">
    <source>
        <dbReference type="ARBA" id="ARBA00022448"/>
    </source>
</evidence>